<proteinExistence type="predicted"/>
<name>A0A923EBD9_CLOTT</name>
<dbReference type="EMBL" id="JAAZWO010000016">
    <property type="protein sequence ID" value="MBC2398629.1"/>
    <property type="molecule type" value="Genomic_DNA"/>
</dbReference>
<dbReference type="InterPro" id="IPR002346">
    <property type="entry name" value="Mopterin_DH_FAD-bd"/>
</dbReference>
<dbReference type="Pfam" id="PF00941">
    <property type="entry name" value="FAD_binding_5"/>
    <property type="match status" value="1"/>
</dbReference>
<dbReference type="Proteomes" id="UP000563151">
    <property type="component" value="Unassembled WGS sequence"/>
</dbReference>
<gene>
    <name evidence="4" type="ORF">HGG79_12720</name>
</gene>
<dbReference type="InterPro" id="IPR016166">
    <property type="entry name" value="FAD-bd_PCMH"/>
</dbReference>
<sequence>MFTITELVQPQTIEEAYSILISRRSNTVLGGCAFLKMGKKSIGTGIDLSKLNLNYIIDEKEYIKVGAGTTFRDLEVSSIINNNFNGALCDSVKNIIGVQFRNIVTVGGTVFSKYGFSDLITALLALDTEVELYKGGRMSLEDFLVRPYEKDILCNIYLKKNRRKAVYKSFRNSLSDYAILNVAVSELNNQWKVVVGAKPMVASIAKNASKLLSKEGINQAIIEKAAKVASQELSFGSNMRASSQYRKAICNTLIKRAIMEVIQCR</sequence>
<dbReference type="PROSITE" id="PS51387">
    <property type="entry name" value="FAD_PCMH"/>
    <property type="match status" value="1"/>
</dbReference>
<dbReference type="InterPro" id="IPR036318">
    <property type="entry name" value="FAD-bd_PCMH-like_sf"/>
</dbReference>
<dbReference type="PANTHER" id="PTHR42659">
    <property type="entry name" value="XANTHINE DEHYDROGENASE SUBUNIT C-RELATED"/>
    <property type="match status" value="1"/>
</dbReference>
<dbReference type="Gene3D" id="3.30.390.50">
    <property type="entry name" value="CO dehydrogenase flavoprotein, C-terminal domain"/>
    <property type="match status" value="1"/>
</dbReference>
<feature type="domain" description="FAD-binding PCMH-type" evidence="3">
    <location>
        <begin position="1"/>
        <end position="190"/>
    </location>
</feature>
<dbReference type="InterPro" id="IPR005107">
    <property type="entry name" value="CO_DH_flav_C"/>
</dbReference>
<keyword evidence="1" id="KW-0285">Flavoprotein</keyword>
<keyword evidence="2" id="KW-0560">Oxidoreductase</keyword>
<dbReference type="Pfam" id="PF03450">
    <property type="entry name" value="CO_deh_flav_C"/>
    <property type="match status" value="1"/>
</dbReference>
<dbReference type="AlphaFoldDB" id="A0A923EBD9"/>
<organism evidence="4 5">
    <name type="scientific">Clostridium tetanomorphum</name>
    <dbReference type="NCBI Taxonomy" id="1553"/>
    <lineage>
        <taxon>Bacteria</taxon>
        <taxon>Bacillati</taxon>
        <taxon>Bacillota</taxon>
        <taxon>Clostridia</taxon>
        <taxon>Eubacteriales</taxon>
        <taxon>Clostridiaceae</taxon>
        <taxon>Clostridium</taxon>
    </lineage>
</organism>
<dbReference type="InterPro" id="IPR051312">
    <property type="entry name" value="Diverse_Substr_Oxidored"/>
</dbReference>
<accession>A0A923EBD9</accession>
<evidence type="ECO:0000313" key="4">
    <source>
        <dbReference type="EMBL" id="MBC2398629.1"/>
    </source>
</evidence>
<reference evidence="4 5" key="1">
    <citation type="submission" date="2020-04" db="EMBL/GenBank/DDBJ databases">
        <title>Genomic insights into acetone-butanol-ethanol (ABE) fermentation by sequencing solventogenic clostridia strains.</title>
        <authorList>
            <person name="Brown S."/>
        </authorList>
    </citation>
    <scope>NUCLEOTIDE SEQUENCE [LARGE SCALE GENOMIC DNA]</scope>
    <source>
        <strain evidence="4 5">DJ011</strain>
    </source>
</reference>
<evidence type="ECO:0000256" key="1">
    <source>
        <dbReference type="ARBA" id="ARBA00022630"/>
    </source>
</evidence>
<evidence type="ECO:0000256" key="2">
    <source>
        <dbReference type="ARBA" id="ARBA00023002"/>
    </source>
</evidence>
<dbReference type="RefSeq" id="WP_035148077.1">
    <property type="nucleotide sequence ID" value="NZ_JAAZWO010000016.1"/>
</dbReference>
<dbReference type="Gene3D" id="3.30.465.10">
    <property type="match status" value="1"/>
</dbReference>
<dbReference type="SUPFAM" id="SSF55447">
    <property type="entry name" value="CO dehydrogenase flavoprotein C-terminal domain-like"/>
    <property type="match status" value="1"/>
</dbReference>
<keyword evidence="5" id="KW-1185">Reference proteome</keyword>
<dbReference type="GO" id="GO:0071949">
    <property type="term" value="F:FAD binding"/>
    <property type="evidence" value="ECO:0007669"/>
    <property type="project" value="InterPro"/>
</dbReference>
<protein>
    <submittedName>
        <fullName evidence="4">FAD-binding protein</fullName>
    </submittedName>
</protein>
<evidence type="ECO:0000313" key="5">
    <source>
        <dbReference type="Proteomes" id="UP000563151"/>
    </source>
</evidence>
<dbReference type="SUPFAM" id="SSF56176">
    <property type="entry name" value="FAD-binding/transporter-associated domain-like"/>
    <property type="match status" value="1"/>
</dbReference>
<evidence type="ECO:0000259" key="3">
    <source>
        <dbReference type="PROSITE" id="PS51387"/>
    </source>
</evidence>
<dbReference type="SMART" id="SM01092">
    <property type="entry name" value="CO_deh_flav_C"/>
    <property type="match status" value="1"/>
</dbReference>
<comment type="caution">
    <text evidence="4">The sequence shown here is derived from an EMBL/GenBank/DDBJ whole genome shotgun (WGS) entry which is preliminary data.</text>
</comment>
<dbReference type="PANTHER" id="PTHR42659:SF9">
    <property type="entry name" value="XANTHINE DEHYDROGENASE FAD-BINDING SUBUNIT XDHB-RELATED"/>
    <property type="match status" value="1"/>
</dbReference>
<dbReference type="GO" id="GO:0016491">
    <property type="term" value="F:oxidoreductase activity"/>
    <property type="evidence" value="ECO:0007669"/>
    <property type="project" value="UniProtKB-KW"/>
</dbReference>
<dbReference type="InterPro" id="IPR016169">
    <property type="entry name" value="FAD-bd_PCMH_sub2"/>
</dbReference>
<dbReference type="InterPro" id="IPR036683">
    <property type="entry name" value="CO_DH_flav_C_dom_sf"/>
</dbReference>